<dbReference type="AlphaFoldDB" id="A0A1H0BFK5"/>
<reference evidence="1 2" key="1">
    <citation type="submission" date="2016-10" db="EMBL/GenBank/DDBJ databases">
        <authorList>
            <person name="de Groot N.N."/>
        </authorList>
    </citation>
    <scope>NUCLEOTIDE SEQUENCE [LARGE SCALE GENOMIC DNA]</scope>
    <source>
        <strain evidence="1 2">CGMCC 4.2022</strain>
    </source>
</reference>
<evidence type="ECO:0000313" key="2">
    <source>
        <dbReference type="Proteomes" id="UP000199341"/>
    </source>
</evidence>
<protein>
    <submittedName>
        <fullName evidence="1">Uncharacterized protein</fullName>
    </submittedName>
</protein>
<dbReference type="EMBL" id="FNIE01000004">
    <property type="protein sequence ID" value="SDN44402.1"/>
    <property type="molecule type" value="Genomic_DNA"/>
</dbReference>
<sequence>MSGPGVNRSWRRFAVLAVAALILAVLGVLVARAYDGPPGGEHCDPGNSDLGGICS</sequence>
<evidence type="ECO:0000313" key="1">
    <source>
        <dbReference type="EMBL" id="SDN44402.1"/>
    </source>
</evidence>
<keyword evidence="2" id="KW-1185">Reference proteome</keyword>
<dbReference type="STRING" id="310781.SAMN05216259_104168"/>
<dbReference type="RefSeq" id="WP_176930211.1">
    <property type="nucleotide sequence ID" value="NZ_FNIE01000004.1"/>
</dbReference>
<dbReference type="Proteomes" id="UP000199341">
    <property type="component" value="Unassembled WGS sequence"/>
</dbReference>
<name>A0A1H0BFK5_9ACTN</name>
<gene>
    <name evidence="1" type="ORF">SAMN05216259_104168</name>
</gene>
<organism evidence="1 2">
    <name type="scientific">Actinacidiphila guanduensis</name>
    <dbReference type="NCBI Taxonomy" id="310781"/>
    <lineage>
        <taxon>Bacteria</taxon>
        <taxon>Bacillati</taxon>
        <taxon>Actinomycetota</taxon>
        <taxon>Actinomycetes</taxon>
        <taxon>Kitasatosporales</taxon>
        <taxon>Streptomycetaceae</taxon>
        <taxon>Actinacidiphila</taxon>
    </lineage>
</organism>
<proteinExistence type="predicted"/>
<accession>A0A1H0BFK5</accession>